<keyword evidence="1" id="KW-0732">Signal</keyword>
<accession>A0AAJ0FM99</accession>
<organism evidence="2 3">
    <name type="scientific">Phialemonium atrogriseum</name>
    <dbReference type="NCBI Taxonomy" id="1093897"/>
    <lineage>
        <taxon>Eukaryota</taxon>
        <taxon>Fungi</taxon>
        <taxon>Dikarya</taxon>
        <taxon>Ascomycota</taxon>
        <taxon>Pezizomycotina</taxon>
        <taxon>Sordariomycetes</taxon>
        <taxon>Sordariomycetidae</taxon>
        <taxon>Cephalothecales</taxon>
        <taxon>Cephalothecaceae</taxon>
        <taxon>Phialemonium</taxon>
    </lineage>
</organism>
<dbReference type="Proteomes" id="UP001244011">
    <property type="component" value="Unassembled WGS sequence"/>
</dbReference>
<protein>
    <submittedName>
        <fullName evidence="2">Uncharacterized protein</fullName>
    </submittedName>
</protein>
<comment type="caution">
    <text evidence="2">The sequence shown here is derived from an EMBL/GenBank/DDBJ whole genome shotgun (WGS) entry which is preliminary data.</text>
</comment>
<name>A0AAJ0FM99_9PEZI</name>
<dbReference type="GeneID" id="85315938"/>
<evidence type="ECO:0000313" key="2">
    <source>
        <dbReference type="EMBL" id="KAK1767594.1"/>
    </source>
</evidence>
<reference evidence="2" key="1">
    <citation type="submission" date="2023-06" db="EMBL/GenBank/DDBJ databases">
        <title>Genome-scale phylogeny and comparative genomics of the fungal order Sordariales.</title>
        <authorList>
            <consortium name="Lawrence Berkeley National Laboratory"/>
            <person name="Hensen N."/>
            <person name="Bonometti L."/>
            <person name="Westerberg I."/>
            <person name="Brannstrom I.O."/>
            <person name="Guillou S."/>
            <person name="Cros-Aarteil S."/>
            <person name="Calhoun S."/>
            <person name="Haridas S."/>
            <person name="Kuo A."/>
            <person name="Mondo S."/>
            <person name="Pangilinan J."/>
            <person name="Riley R."/>
            <person name="Labutti K."/>
            <person name="Andreopoulos B."/>
            <person name="Lipzen A."/>
            <person name="Chen C."/>
            <person name="Yanf M."/>
            <person name="Daum C."/>
            <person name="Ng V."/>
            <person name="Clum A."/>
            <person name="Steindorff A."/>
            <person name="Ohm R."/>
            <person name="Martin F."/>
            <person name="Silar P."/>
            <person name="Natvig D."/>
            <person name="Lalanne C."/>
            <person name="Gautier V."/>
            <person name="Ament-Velasquez S.L."/>
            <person name="Kruys A."/>
            <person name="Hutchinson M.I."/>
            <person name="Powell A.J."/>
            <person name="Barry K."/>
            <person name="Miller A.N."/>
            <person name="Grigoriev I.V."/>
            <person name="Debuchy R."/>
            <person name="Gladieux P."/>
            <person name="Thoren M.H."/>
            <person name="Johannesson H."/>
        </authorList>
    </citation>
    <scope>NUCLEOTIDE SEQUENCE</scope>
    <source>
        <strain evidence="2">8032-3</strain>
    </source>
</reference>
<keyword evidence="3" id="KW-1185">Reference proteome</keyword>
<dbReference type="AlphaFoldDB" id="A0AAJ0FM99"/>
<dbReference type="EMBL" id="MU839008">
    <property type="protein sequence ID" value="KAK1767594.1"/>
    <property type="molecule type" value="Genomic_DNA"/>
</dbReference>
<dbReference type="RefSeq" id="XP_060283807.1">
    <property type="nucleotide sequence ID" value="XM_060432751.1"/>
</dbReference>
<feature type="chain" id="PRO_5042553544" evidence="1">
    <location>
        <begin position="27"/>
        <end position="194"/>
    </location>
</feature>
<feature type="signal peptide" evidence="1">
    <location>
        <begin position="1"/>
        <end position="26"/>
    </location>
</feature>
<evidence type="ECO:0000313" key="3">
    <source>
        <dbReference type="Proteomes" id="UP001244011"/>
    </source>
</evidence>
<evidence type="ECO:0000256" key="1">
    <source>
        <dbReference type="SAM" id="SignalP"/>
    </source>
</evidence>
<sequence length="194" mass="20044">MQLSHSVVASTLLSLSTLSLLQGINALPNVQSREAADRYIPGPVSAAVQALNTDDDHGFFSVGADGVLRSFAGNGTVLDYHQLDPDQLASFAASQLAAWEASGMAVPASVSNLANSASAVDGRLVTDLDQLLDPADRPVQSSAVKERDIDDLAIPAKRQGCVGTPCQSLPDCLVIGCAACFFPGGPPLGVCFFS</sequence>
<gene>
    <name evidence="2" type="ORF">QBC33DRAFT_619684</name>
</gene>
<proteinExistence type="predicted"/>